<evidence type="ECO:0000259" key="3">
    <source>
        <dbReference type="Pfam" id="PF00496"/>
    </source>
</evidence>
<dbReference type="PIRSF" id="PIRSF002741">
    <property type="entry name" value="MppA"/>
    <property type="match status" value="1"/>
</dbReference>
<keyword evidence="5" id="KW-1185">Reference proteome</keyword>
<feature type="chain" id="PRO_5046704942" evidence="2">
    <location>
        <begin position="23"/>
        <end position="529"/>
    </location>
</feature>
<gene>
    <name evidence="4" type="ORF">JOF53_006343</name>
</gene>
<name>A0ABS5AM17_9PSEU</name>
<dbReference type="SUPFAM" id="SSF53850">
    <property type="entry name" value="Periplasmic binding protein-like II"/>
    <property type="match status" value="1"/>
</dbReference>
<dbReference type="PROSITE" id="PS51257">
    <property type="entry name" value="PROKAR_LIPOPROTEIN"/>
    <property type="match status" value="1"/>
</dbReference>
<dbReference type="CDD" id="cd00995">
    <property type="entry name" value="PBP2_NikA_DppA_OppA_like"/>
    <property type="match status" value="1"/>
</dbReference>
<dbReference type="InterPro" id="IPR030678">
    <property type="entry name" value="Peptide/Ni-bd"/>
</dbReference>
<dbReference type="PANTHER" id="PTHR30290">
    <property type="entry name" value="PERIPLASMIC BINDING COMPONENT OF ABC TRANSPORTER"/>
    <property type="match status" value="1"/>
</dbReference>
<evidence type="ECO:0000256" key="1">
    <source>
        <dbReference type="ARBA" id="ARBA00022729"/>
    </source>
</evidence>
<comment type="caution">
    <text evidence="4">The sequence shown here is derived from an EMBL/GenBank/DDBJ whole genome shotgun (WGS) entry which is preliminary data.</text>
</comment>
<feature type="signal peptide" evidence="2">
    <location>
        <begin position="1"/>
        <end position="22"/>
    </location>
</feature>
<proteinExistence type="predicted"/>
<protein>
    <submittedName>
        <fullName evidence="4">Peptide/nickel transport system substrate-binding protein</fullName>
    </submittedName>
</protein>
<dbReference type="EMBL" id="JAGIOO010000001">
    <property type="protein sequence ID" value="MBP2477471.1"/>
    <property type="molecule type" value="Genomic_DNA"/>
</dbReference>
<feature type="domain" description="Solute-binding protein family 5" evidence="3">
    <location>
        <begin position="81"/>
        <end position="449"/>
    </location>
</feature>
<dbReference type="PANTHER" id="PTHR30290:SF38">
    <property type="entry name" value="D,D-DIPEPTIDE-BINDING PERIPLASMIC PROTEIN DDPA-RELATED"/>
    <property type="match status" value="1"/>
</dbReference>
<dbReference type="Gene3D" id="3.10.105.10">
    <property type="entry name" value="Dipeptide-binding Protein, Domain 3"/>
    <property type="match status" value="1"/>
</dbReference>
<accession>A0ABS5AM17</accession>
<sequence>MLAARRRTRATLVLPITALLLAACGGGGGQQPGALVSNGSATAMLLGDWATLDPAKATNTLAFQMVQSVYDRLVDIGPDGKVRPYLAEQWTVQPDSVTFQLRKGVTCADGAALTPTAVAESLRRTAAGKTAGIVGTFGTAGTEVTADEAKSEVAVRLKAPNSDLLAGLAMPWSSIVCPSGLANAEELNTKPSGSGPFTLAESVRGDHYTLKARQGYTWGAGNVSTATPGFPGTLTYKVVSNPSTAANLILTGGLNMAFITGTDFNRVSADQRLFQATKNGLGPEGLLFHQAPGLPGADPAVRRALAMMVEREAFGRAVNFGRGEPATSLYTKDTPCPGPNADLVPKTDPAGAQRVLTEAGYAKGPDGVFAKDGKKLTIRLIAYSQQATGAEYLLDQFKQGGIDVQLKTMEAGAWSDTLSTKGQWDVSNYPFTATWPSAATLTRAFNGTVADGNVGQVQNEEYRKAREVALAAPLETRCGEWHKAEAALLRNVDLVPLQVPKTTWFGNKAEFALQGSGGNIDPLSIRLKG</sequence>
<evidence type="ECO:0000256" key="2">
    <source>
        <dbReference type="SAM" id="SignalP"/>
    </source>
</evidence>
<dbReference type="Gene3D" id="3.40.190.10">
    <property type="entry name" value="Periplasmic binding protein-like II"/>
    <property type="match status" value="1"/>
</dbReference>
<dbReference type="InterPro" id="IPR000914">
    <property type="entry name" value="SBP_5_dom"/>
</dbReference>
<dbReference type="Proteomes" id="UP001519363">
    <property type="component" value="Unassembled WGS sequence"/>
</dbReference>
<evidence type="ECO:0000313" key="5">
    <source>
        <dbReference type="Proteomes" id="UP001519363"/>
    </source>
</evidence>
<evidence type="ECO:0000313" key="4">
    <source>
        <dbReference type="EMBL" id="MBP2477471.1"/>
    </source>
</evidence>
<reference evidence="4 5" key="1">
    <citation type="submission" date="2021-03" db="EMBL/GenBank/DDBJ databases">
        <title>Sequencing the genomes of 1000 actinobacteria strains.</title>
        <authorList>
            <person name="Klenk H.-P."/>
        </authorList>
    </citation>
    <scope>NUCLEOTIDE SEQUENCE [LARGE SCALE GENOMIC DNA]</scope>
    <source>
        <strain evidence="4 5">DSM 44580</strain>
    </source>
</reference>
<organism evidence="4 5">
    <name type="scientific">Crossiella equi</name>
    <dbReference type="NCBI Taxonomy" id="130796"/>
    <lineage>
        <taxon>Bacteria</taxon>
        <taxon>Bacillati</taxon>
        <taxon>Actinomycetota</taxon>
        <taxon>Actinomycetes</taxon>
        <taxon>Pseudonocardiales</taxon>
        <taxon>Pseudonocardiaceae</taxon>
        <taxon>Crossiella</taxon>
    </lineage>
</organism>
<dbReference type="RefSeq" id="WP_209707425.1">
    <property type="nucleotide sequence ID" value="NZ_JAGIOO010000001.1"/>
</dbReference>
<dbReference type="InterPro" id="IPR039424">
    <property type="entry name" value="SBP_5"/>
</dbReference>
<dbReference type="Pfam" id="PF00496">
    <property type="entry name" value="SBP_bac_5"/>
    <property type="match status" value="1"/>
</dbReference>
<keyword evidence="1 2" id="KW-0732">Signal</keyword>